<dbReference type="eggNOG" id="COG2197">
    <property type="taxonomic scope" value="Bacteria"/>
</dbReference>
<dbReference type="Proteomes" id="UP000001235">
    <property type="component" value="Chromosome"/>
</dbReference>
<dbReference type="InterPro" id="IPR051015">
    <property type="entry name" value="EvgA-like"/>
</dbReference>
<protein>
    <submittedName>
        <fullName evidence="3">Response regulator receiver protein</fullName>
    </submittedName>
</protein>
<dbReference type="InterPro" id="IPR011006">
    <property type="entry name" value="CheY-like_superfamily"/>
</dbReference>
<evidence type="ECO:0000256" key="1">
    <source>
        <dbReference type="PROSITE-ProRule" id="PRU00169"/>
    </source>
</evidence>
<evidence type="ECO:0000313" key="3">
    <source>
        <dbReference type="EMBL" id="ADL56723.1"/>
    </source>
</evidence>
<dbReference type="HOGENOM" id="CLU_000445_69_15_4"/>
<dbReference type="InterPro" id="IPR001789">
    <property type="entry name" value="Sig_transdc_resp-reg_receiver"/>
</dbReference>
<evidence type="ECO:0000259" key="2">
    <source>
        <dbReference type="PROSITE" id="PS50110"/>
    </source>
</evidence>
<accession>D9SDC5</accession>
<dbReference type="PROSITE" id="PS50110">
    <property type="entry name" value="RESPONSE_REGULATORY"/>
    <property type="match status" value="1"/>
</dbReference>
<dbReference type="SUPFAM" id="SSF52172">
    <property type="entry name" value="CheY-like"/>
    <property type="match status" value="1"/>
</dbReference>
<dbReference type="KEGG" id="gca:Galf_2728"/>
<dbReference type="OrthoDB" id="9780593at2"/>
<dbReference type="EMBL" id="CP002159">
    <property type="protein sequence ID" value="ADL56723.1"/>
    <property type="molecule type" value="Genomic_DNA"/>
</dbReference>
<gene>
    <name evidence="3" type="ordered locus">Galf_2728</name>
</gene>
<reference evidence="3 4" key="1">
    <citation type="submission" date="2010-08" db="EMBL/GenBank/DDBJ databases">
        <title>Complete sequence of Gallionella capsiferriformans ES-2.</title>
        <authorList>
            <consortium name="US DOE Joint Genome Institute"/>
            <person name="Lucas S."/>
            <person name="Copeland A."/>
            <person name="Lapidus A."/>
            <person name="Cheng J.-F."/>
            <person name="Bruce D."/>
            <person name="Goodwin L."/>
            <person name="Pitluck S."/>
            <person name="Chertkov O."/>
            <person name="Davenport K.W."/>
            <person name="Detter J.C."/>
            <person name="Han C."/>
            <person name="Tapia R."/>
            <person name="Land M."/>
            <person name="Hauser L."/>
            <person name="Chang Y.-J."/>
            <person name="Jeffries C."/>
            <person name="Kyrpides N."/>
            <person name="Ivanova N."/>
            <person name="Mikhailova N."/>
            <person name="Shelobolina E.S."/>
            <person name="Picardal F."/>
            <person name="Roden E."/>
            <person name="Emerson D."/>
            <person name="Woyke T."/>
        </authorList>
    </citation>
    <scope>NUCLEOTIDE SEQUENCE [LARGE SCALE GENOMIC DNA]</scope>
    <source>
        <strain evidence="3 4">ES-2</strain>
    </source>
</reference>
<dbReference type="STRING" id="395494.Galf_2728"/>
<dbReference type="PANTHER" id="PTHR45566">
    <property type="entry name" value="HTH-TYPE TRANSCRIPTIONAL REGULATOR YHJB-RELATED"/>
    <property type="match status" value="1"/>
</dbReference>
<organism evidence="3 4">
    <name type="scientific">Gallionella capsiferriformans (strain ES-2)</name>
    <name type="common">Gallionella ferruginea capsiferriformans (strain ES-2)</name>
    <dbReference type="NCBI Taxonomy" id="395494"/>
    <lineage>
        <taxon>Bacteria</taxon>
        <taxon>Pseudomonadati</taxon>
        <taxon>Pseudomonadota</taxon>
        <taxon>Betaproteobacteria</taxon>
        <taxon>Nitrosomonadales</taxon>
        <taxon>Gallionellaceae</taxon>
        <taxon>Gallionella</taxon>
    </lineage>
</organism>
<dbReference type="Pfam" id="PF00072">
    <property type="entry name" value="Response_reg"/>
    <property type="match status" value="1"/>
</dbReference>
<dbReference type="SMART" id="SM00448">
    <property type="entry name" value="REC"/>
    <property type="match status" value="1"/>
</dbReference>
<dbReference type="RefSeq" id="WP_013294626.1">
    <property type="nucleotide sequence ID" value="NC_014394.1"/>
</dbReference>
<name>D9SDC5_GALCS</name>
<dbReference type="Gene3D" id="3.40.50.2300">
    <property type="match status" value="1"/>
</dbReference>
<dbReference type="AlphaFoldDB" id="D9SDC5"/>
<keyword evidence="4" id="KW-1185">Reference proteome</keyword>
<dbReference type="InterPro" id="IPR058245">
    <property type="entry name" value="NreC/VraR/RcsB-like_REC"/>
</dbReference>
<keyword evidence="1" id="KW-0597">Phosphoprotein</keyword>
<proteinExistence type="predicted"/>
<sequence>MIRLFIVDDHAIVRHGLKQLLSMVPDIRVVGEAGCGEELLLALASVPCDVLLLDMNMPGLSGVELILQLRANHPVLPILVLSMHIEGQIASRALNAGASGYLTKDNEPEILIDAIRKVYSGVRILVKTATYNAPNPPPEILQILHP</sequence>
<feature type="domain" description="Response regulatory" evidence="2">
    <location>
        <begin position="3"/>
        <end position="119"/>
    </location>
</feature>
<feature type="modified residue" description="4-aspartylphosphate" evidence="1">
    <location>
        <position position="54"/>
    </location>
</feature>
<dbReference type="PANTHER" id="PTHR45566:SF2">
    <property type="entry name" value="NARL SUBFAMILY"/>
    <property type="match status" value="1"/>
</dbReference>
<dbReference type="CDD" id="cd17535">
    <property type="entry name" value="REC_NarL-like"/>
    <property type="match status" value="1"/>
</dbReference>
<dbReference type="GO" id="GO:0000160">
    <property type="term" value="P:phosphorelay signal transduction system"/>
    <property type="evidence" value="ECO:0007669"/>
    <property type="project" value="InterPro"/>
</dbReference>
<evidence type="ECO:0000313" key="4">
    <source>
        <dbReference type="Proteomes" id="UP000001235"/>
    </source>
</evidence>